<name>A0A9P5YNU6_9AGAR</name>
<organism evidence="1 2">
    <name type="scientific">Pholiota conissans</name>
    <dbReference type="NCBI Taxonomy" id="109636"/>
    <lineage>
        <taxon>Eukaryota</taxon>
        <taxon>Fungi</taxon>
        <taxon>Dikarya</taxon>
        <taxon>Basidiomycota</taxon>
        <taxon>Agaricomycotina</taxon>
        <taxon>Agaricomycetes</taxon>
        <taxon>Agaricomycetidae</taxon>
        <taxon>Agaricales</taxon>
        <taxon>Agaricineae</taxon>
        <taxon>Strophariaceae</taxon>
        <taxon>Pholiota</taxon>
    </lineage>
</organism>
<dbReference type="EMBL" id="MU155544">
    <property type="protein sequence ID" value="KAF9472363.1"/>
    <property type="molecule type" value="Genomic_DNA"/>
</dbReference>
<comment type="caution">
    <text evidence="1">The sequence shown here is derived from an EMBL/GenBank/DDBJ whole genome shotgun (WGS) entry which is preliminary data.</text>
</comment>
<proteinExistence type="predicted"/>
<evidence type="ECO:0000313" key="1">
    <source>
        <dbReference type="EMBL" id="KAF9472363.1"/>
    </source>
</evidence>
<dbReference type="Proteomes" id="UP000807469">
    <property type="component" value="Unassembled WGS sequence"/>
</dbReference>
<protein>
    <submittedName>
        <fullName evidence="1">Uncharacterized protein</fullName>
    </submittedName>
</protein>
<evidence type="ECO:0000313" key="2">
    <source>
        <dbReference type="Proteomes" id="UP000807469"/>
    </source>
</evidence>
<gene>
    <name evidence="1" type="ORF">BDN70DRAFT_887057</name>
</gene>
<feature type="non-terminal residue" evidence="1">
    <location>
        <position position="1"/>
    </location>
</feature>
<sequence>PSHRANIVHSIVGIVYFYLYRCHCPPHFLKREYMRRAFASNATSSPSLDLHK</sequence>
<accession>A0A9P5YNU6</accession>
<dbReference type="AlphaFoldDB" id="A0A9P5YNU6"/>
<reference evidence="1" key="1">
    <citation type="submission" date="2020-11" db="EMBL/GenBank/DDBJ databases">
        <authorList>
            <consortium name="DOE Joint Genome Institute"/>
            <person name="Ahrendt S."/>
            <person name="Riley R."/>
            <person name="Andreopoulos W."/>
            <person name="Labutti K."/>
            <person name="Pangilinan J."/>
            <person name="Ruiz-Duenas F.J."/>
            <person name="Barrasa J.M."/>
            <person name="Sanchez-Garcia M."/>
            <person name="Camarero S."/>
            <person name="Miyauchi S."/>
            <person name="Serrano A."/>
            <person name="Linde D."/>
            <person name="Babiker R."/>
            <person name="Drula E."/>
            <person name="Ayuso-Fernandez I."/>
            <person name="Pacheco R."/>
            <person name="Padilla G."/>
            <person name="Ferreira P."/>
            <person name="Barriuso J."/>
            <person name="Kellner H."/>
            <person name="Castanera R."/>
            <person name="Alfaro M."/>
            <person name="Ramirez L."/>
            <person name="Pisabarro A.G."/>
            <person name="Kuo A."/>
            <person name="Tritt A."/>
            <person name="Lipzen A."/>
            <person name="He G."/>
            <person name="Yan M."/>
            <person name="Ng V."/>
            <person name="Cullen D."/>
            <person name="Martin F."/>
            <person name="Rosso M.-N."/>
            <person name="Henrissat B."/>
            <person name="Hibbett D."/>
            <person name="Martinez A.T."/>
            <person name="Grigoriev I.V."/>
        </authorList>
    </citation>
    <scope>NUCLEOTIDE SEQUENCE</scope>
    <source>
        <strain evidence="1">CIRM-BRFM 674</strain>
    </source>
</reference>
<keyword evidence="2" id="KW-1185">Reference proteome</keyword>